<feature type="signal peptide" evidence="3">
    <location>
        <begin position="1"/>
        <end position="19"/>
    </location>
</feature>
<evidence type="ECO:0000259" key="4">
    <source>
        <dbReference type="PROSITE" id="PS51387"/>
    </source>
</evidence>
<name>A0ABR0FC29_9PEZI</name>
<keyword evidence="6" id="KW-1185">Reference proteome</keyword>
<dbReference type="InterPro" id="IPR006094">
    <property type="entry name" value="Oxid_FAD_bind_N"/>
</dbReference>
<evidence type="ECO:0000256" key="3">
    <source>
        <dbReference type="SAM" id="SignalP"/>
    </source>
</evidence>
<sequence length="640" mass="70343">MSLIKILGVLLTFNFSVHAARHSHPLFAWETTPLDPTDLARLVQDTNTSQYEHLFPFTGQKTPATPNRLSPGTCKVFPGDNDWPSPEAWDAFGKVLGGALIKTVPAAAVCYANTGLYDAQRCSQVQANFSNPYFHEDDPTSNFFPNFQGRTCLPTSDPRSSNCTHGAFPVYAVNATNVQQIQLAINFARNTNIRLVIKNTGHCYLGKSTGAGALSIWTHHLNDIRYFNDLKVDGFEQGSKALKIAPGATVRQVYEAADRNGVSVLGGICESVGYAGGYVAGGGHTPLSGLYGMAADHVLALQLVTAEGQFTTVSPKHNPDLYWALRGGGAGTFGVVTSVIIRAQPKLPVVTSTFSISTSDTVSAETFWKGMRGYFELFIPFTDAGTYSWWVLVNTNGNYVFSMSPFFAPNHTIESFNKLVKPWFDQLTELGIPFTPNTTQHDAYLPAWASTWGEDVMLNAAGGMNIAGNWLLPRRNWENRTKFEETFAVIRRHSESGRMLMGYHQAPRNRANVDNAVNNAWREAVCFLILAAVIDAEPLAFTPGLIGAASREFRDEILAPFRAVAPESDGGGAYLNEAHVDDPNWREAFYGGHYERLSSIKQKWDPGHVFYATTAVGSERWEVRDGDQGIQTQNGRLCRT</sequence>
<comment type="caution">
    <text evidence="5">The sequence shown here is derived from an EMBL/GenBank/DDBJ whole genome shotgun (WGS) entry which is preliminary data.</text>
</comment>
<keyword evidence="3" id="KW-0732">Signal</keyword>
<reference evidence="5 6" key="1">
    <citation type="journal article" date="2023" name="bioRxiv">
        <title>High-quality genome assemblies of four members of thePodospora anserinaspecies complex.</title>
        <authorList>
            <person name="Ament-Velasquez S.L."/>
            <person name="Vogan A.A."/>
            <person name="Wallerman O."/>
            <person name="Hartmann F."/>
            <person name="Gautier V."/>
            <person name="Silar P."/>
            <person name="Giraud T."/>
            <person name="Johannesson H."/>
        </authorList>
    </citation>
    <scope>NUCLEOTIDE SEQUENCE [LARGE SCALE GENOMIC DNA]</scope>
    <source>
        <strain evidence="5 6">CBS 112042</strain>
    </source>
</reference>
<feature type="chain" id="PRO_5046661305" description="FAD-binding PCMH-type domain-containing protein" evidence="3">
    <location>
        <begin position="20"/>
        <end position="640"/>
    </location>
</feature>
<dbReference type="GeneID" id="87900942"/>
<dbReference type="InterPro" id="IPR016166">
    <property type="entry name" value="FAD-bd_PCMH"/>
</dbReference>
<organism evidence="5 6">
    <name type="scientific">Podospora bellae-mahoneyi</name>
    <dbReference type="NCBI Taxonomy" id="2093777"/>
    <lineage>
        <taxon>Eukaryota</taxon>
        <taxon>Fungi</taxon>
        <taxon>Dikarya</taxon>
        <taxon>Ascomycota</taxon>
        <taxon>Pezizomycotina</taxon>
        <taxon>Sordariomycetes</taxon>
        <taxon>Sordariomycetidae</taxon>
        <taxon>Sordariales</taxon>
        <taxon>Podosporaceae</taxon>
        <taxon>Podospora</taxon>
    </lineage>
</organism>
<evidence type="ECO:0000256" key="2">
    <source>
        <dbReference type="ARBA" id="ARBA00023002"/>
    </source>
</evidence>
<feature type="domain" description="FAD-binding PCMH-type" evidence="4">
    <location>
        <begin position="165"/>
        <end position="346"/>
    </location>
</feature>
<dbReference type="PROSITE" id="PS51387">
    <property type="entry name" value="FAD_PCMH"/>
    <property type="match status" value="1"/>
</dbReference>
<dbReference type="PANTHER" id="PTHR13878:SF91">
    <property type="entry name" value="FAD BINDING DOMAIN PROTEIN (AFU_ORTHOLOGUE AFUA_6G12070)-RELATED"/>
    <property type="match status" value="1"/>
</dbReference>
<protein>
    <recommendedName>
        <fullName evidence="4">FAD-binding PCMH-type domain-containing protein</fullName>
    </recommendedName>
</protein>
<dbReference type="InterPro" id="IPR012951">
    <property type="entry name" value="BBE"/>
</dbReference>
<evidence type="ECO:0000313" key="5">
    <source>
        <dbReference type="EMBL" id="KAK4641226.1"/>
    </source>
</evidence>
<comment type="similarity">
    <text evidence="1">Belongs to the oxygen-dependent FAD-linked oxidoreductase family.</text>
</comment>
<dbReference type="Pfam" id="PF01565">
    <property type="entry name" value="FAD_binding_4"/>
    <property type="match status" value="1"/>
</dbReference>
<dbReference type="Gene3D" id="3.30.465.10">
    <property type="match status" value="2"/>
</dbReference>
<keyword evidence="2" id="KW-0560">Oxidoreductase</keyword>
<dbReference type="SUPFAM" id="SSF56176">
    <property type="entry name" value="FAD-binding/transporter-associated domain-like"/>
    <property type="match status" value="1"/>
</dbReference>
<gene>
    <name evidence="5" type="ORF">QC761_610520</name>
</gene>
<dbReference type="Pfam" id="PF08031">
    <property type="entry name" value="BBE"/>
    <property type="match status" value="1"/>
</dbReference>
<dbReference type="InterPro" id="IPR016169">
    <property type="entry name" value="FAD-bd_PCMH_sub2"/>
</dbReference>
<accession>A0ABR0FC29</accession>
<dbReference type="RefSeq" id="XP_062730202.1">
    <property type="nucleotide sequence ID" value="XM_062881460.1"/>
</dbReference>
<dbReference type="InterPro" id="IPR050432">
    <property type="entry name" value="FAD-linked_Oxidoreductases_BP"/>
</dbReference>
<evidence type="ECO:0000313" key="6">
    <source>
        <dbReference type="Proteomes" id="UP001322138"/>
    </source>
</evidence>
<dbReference type="EMBL" id="JAFFGZ010000008">
    <property type="protein sequence ID" value="KAK4641226.1"/>
    <property type="molecule type" value="Genomic_DNA"/>
</dbReference>
<dbReference type="PANTHER" id="PTHR13878">
    <property type="entry name" value="GULONOLACTONE OXIDASE"/>
    <property type="match status" value="1"/>
</dbReference>
<evidence type="ECO:0000256" key="1">
    <source>
        <dbReference type="ARBA" id="ARBA00005466"/>
    </source>
</evidence>
<proteinExistence type="inferred from homology"/>
<dbReference type="Proteomes" id="UP001322138">
    <property type="component" value="Unassembled WGS sequence"/>
</dbReference>
<dbReference type="InterPro" id="IPR036318">
    <property type="entry name" value="FAD-bd_PCMH-like_sf"/>
</dbReference>